<accession>A0A506URN5</accession>
<dbReference type="EMBL" id="SORZ01000001">
    <property type="protein sequence ID" value="TPW35972.1"/>
    <property type="molecule type" value="Genomic_DNA"/>
</dbReference>
<gene>
    <name evidence="1" type="ORF">E3202_03390</name>
</gene>
<evidence type="ECO:0000313" key="1">
    <source>
        <dbReference type="EMBL" id="TPW35972.1"/>
    </source>
</evidence>
<comment type="caution">
    <text evidence="1">The sequence shown here is derived from an EMBL/GenBank/DDBJ whole genome shotgun (WGS) entry which is preliminary data.</text>
</comment>
<reference evidence="1 2" key="1">
    <citation type="submission" date="2019-03" db="EMBL/GenBank/DDBJ databases">
        <title>The complete genome sequence of Neokomagataea sp. Jb2 NBRC113641.</title>
        <authorList>
            <person name="Chua K.-O."/>
            <person name="Chan K.-G."/>
            <person name="See-Too W.-S."/>
        </authorList>
    </citation>
    <scope>NUCLEOTIDE SEQUENCE [LARGE SCALE GENOMIC DNA]</scope>
    <source>
        <strain evidence="1 2">Jb2</strain>
    </source>
</reference>
<protein>
    <submittedName>
        <fullName evidence="1">Uncharacterized protein</fullName>
    </submittedName>
</protein>
<dbReference type="RefSeq" id="WP_141450953.1">
    <property type="nucleotide sequence ID" value="NZ_CP038143.1"/>
</dbReference>
<dbReference type="AlphaFoldDB" id="A0A506URN5"/>
<dbReference type="Proteomes" id="UP000315037">
    <property type="component" value="Unassembled WGS sequence"/>
</dbReference>
<proteinExistence type="predicted"/>
<evidence type="ECO:0000313" key="2">
    <source>
        <dbReference type="Proteomes" id="UP000315037"/>
    </source>
</evidence>
<name>A0A506URN5_9PROT</name>
<sequence length="129" mass="13895">MSQSSKSSAAPKVFAVLSLYAEGLKGQRVLLQKLRVNITPSLVTLYAPPDSMGAQGVQSQIDLLEKGTPAEKRRVARDLVWAAPYNPELAPVGALVSALQGLKIPGALDARIEVDELKAWKKAEYPDAR</sequence>
<keyword evidence="2" id="KW-1185">Reference proteome</keyword>
<organism evidence="1 2">
    <name type="scientific">Oecophyllibacter saccharovorans</name>
    <dbReference type="NCBI Taxonomy" id="2558360"/>
    <lineage>
        <taxon>Bacteria</taxon>
        <taxon>Pseudomonadati</taxon>
        <taxon>Pseudomonadota</taxon>
        <taxon>Alphaproteobacteria</taxon>
        <taxon>Acetobacterales</taxon>
        <taxon>Acetobacteraceae</taxon>
        <taxon>Oecophyllibacter</taxon>
    </lineage>
</organism>